<keyword evidence="2" id="KW-1185">Reference proteome</keyword>
<evidence type="ECO:0008006" key="3">
    <source>
        <dbReference type="Google" id="ProtNLM"/>
    </source>
</evidence>
<dbReference type="InterPro" id="IPR005619">
    <property type="entry name" value="Uncharacterised_YajG"/>
</dbReference>
<gene>
    <name evidence="1" type="ordered locus">PM1323</name>
</gene>
<evidence type="ECO:0000313" key="1">
    <source>
        <dbReference type="EMBL" id="AAK03407.1"/>
    </source>
</evidence>
<protein>
    <recommendedName>
        <fullName evidence="3">Lipoprotein</fullName>
    </recommendedName>
</protein>
<dbReference type="Pfam" id="PF03923">
    <property type="entry name" value="Lipoprotein_16"/>
    <property type="match status" value="1"/>
</dbReference>
<dbReference type="HOGENOM" id="CLU_089967_0_0_6"/>
<dbReference type="EnsemblBacteria" id="AAK03407">
    <property type="protein sequence ID" value="AAK03407"/>
    <property type="gene ID" value="PM1323"/>
</dbReference>
<sequence>MWLSFSTTKKCGSNASVKRVINSCCFDILFLTISINLGYKGYTFLINFARIISIHFSPLLSPKGSYRLFYEDIMKRHHTLSLLTILAGSLLFAGCQTQPSTLTFTPPAPVASMAVNQSAVVFVTVRDSRPQSEVSSYVADGRLVKLSAVPSVSELFQQVQQQDLISKGFRIGHAQNANVSVTVDVNQFYANVEQGNLRYNLDSKVQVTVHAQSAKGHFSKNINASRTYSGAFSAKNPEIQRVLGETFNEVVRSIYQDREVANAITTLAAP</sequence>
<evidence type="ECO:0000313" key="2">
    <source>
        <dbReference type="Proteomes" id="UP000000809"/>
    </source>
</evidence>
<dbReference type="STRING" id="272843.PM1323"/>
<reference evidence="1 2" key="1">
    <citation type="journal article" date="2001" name="Proc. Natl. Acad. Sci. U.S.A.">
        <title>Complete genomic sequence of Pasteurella multocida Pm70.</title>
        <authorList>
            <person name="May B.J."/>
            <person name="Zhang Q."/>
            <person name="Li L.L."/>
            <person name="Paustian M.L."/>
            <person name="Whittam T.S."/>
            <person name="Kapur V."/>
        </authorList>
    </citation>
    <scope>NUCLEOTIDE SEQUENCE [LARGE SCALE GENOMIC DNA]</scope>
    <source>
        <strain evidence="1 2">Pm70</strain>
    </source>
</reference>
<dbReference type="AlphaFoldDB" id="Q9CLB6"/>
<dbReference type="Proteomes" id="UP000000809">
    <property type="component" value="Chromosome"/>
</dbReference>
<accession>Q9CLB6</accession>
<proteinExistence type="predicted"/>
<name>Q9CLB6_PASMU</name>
<dbReference type="KEGG" id="pmu:PM1323"/>
<dbReference type="EMBL" id="AE004439">
    <property type="protein sequence ID" value="AAK03407.1"/>
    <property type="molecule type" value="Genomic_DNA"/>
</dbReference>
<organism evidence="1 2">
    <name type="scientific">Pasteurella multocida (strain Pm70)</name>
    <dbReference type="NCBI Taxonomy" id="272843"/>
    <lineage>
        <taxon>Bacteria</taxon>
        <taxon>Pseudomonadati</taxon>
        <taxon>Pseudomonadota</taxon>
        <taxon>Gammaproteobacteria</taxon>
        <taxon>Pasteurellales</taxon>
        <taxon>Pasteurellaceae</taxon>
        <taxon>Pasteurella</taxon>
    </lineage>
</organism>